<dbReference type="OrthoDB" id="9762378at2"/>
<dbReference type="InterPro" id="IPR058549">
    <property type="entry name" value="MeMalonylCoA_mutase_a/b_site"/>
</dbReference>
<dbReference type="RefSeq" id="WP_068460522.1">
    <property type="nucleotide sequence ID" value="NZ_LMTR01000039.1"/>
</dbReference>
<evidence type="ECO:0000256" key="5">
    <source>
        <dbReference type="ARBA" id="ARBA00023235"/>
    </source>
</evidence>
<dbReference type="AlphaFoldDB" id="A0A109BJQ9"/>
<protein>
    <recommendedName>
        <fullName evidence="3">methylmalonyl-CoA mutase</fullName>
        <ecNumber evidence="3">5.4.99.2</ecNumber>
    </recommendedName>
</protein>
<dbReference type="InterPro" id="IPR006099">
    <property type="entry name" value="MeMalonylCoA_mutase_a/b_cat"/>
</dbReference>
<dbReference type="PROSITE" id="PS00544">
    <property type="entry name" value="METMALONYL_COA_MUTASE"/>
    <property type="match status" value="1"/>
</dbReference>
<dbReference type="GO" id="GO:0031419">
    <property type="term" value="F:cobalamin binding"/>
    <property type="evidence" value="ECO:0007669"/>
    <property type="project" value="InterPro"/>
</dbReference>
<dbReference type="GO" id="GO:0005737">
    <property type="term" value="C:cytoplasm"/>
    <property type="evidence" value="ECO:0007669"/>
    <property type="project" value="TreeGrafter"/>
</dbReference>
<dbReference type="GO" id="GO:0019678">
    <property type="term" value="P:propionate metabolic process, methylmalonyl pathway"/>
    <property type="evidence" value="ECO:0007669"/>
    <property type="project" value="TreeGrafter"/>
</dbReference>
<evidence type="ECO:0000256" key="1">
    <source>
        <dbReference type="ARBA" id="ARBA00001922"/>
    </source>
</evidence>
<comment type="cofactor">
    <cofactor evidence="1">
        <name>adenosylcob(III)alamin</name>
        <dbReference type="ChEBI" id="CHEBI:18408"/>
    </cofactor>
</comment>
<evidence type="ECO:0000313" key="9">
    <source>
        <dbReference type="Proteomes" id="UP000059074"/>
    </source>
</evidence>
<dbReference type="SUPFAM" id="SSF51703">
    <property type="entry name" value="Cobalamin (vitamin B12)-dependent enzymes"/>
    <property type="match status" value="1"/>
</dbReference>
<name>A0A109BJQ9_HYPSL</name>
<organism evidence="8 9">
    <name type="scientific">Hyphomicrobium sulfonivorans</name>
    <dbReference type="NCBI Taxonomy" id="121290"/>
    <lineage>
        <taxon>Bacteria</taxon>
        <taxon>Pseudomonadati</taxon>
        <taxon>Pseudomonadota</taxon>
        <taxon>Alphaproteobacteria</taxon>
        <taxon>Hyphomicrobiales</taxon>
        <taxon>Hyphomicrobiaceae</taxon>
        <taxon>Hyphomicrobium</taxon>
    </lineage>
</organism>
<accession>A0A109BJQ9</accession>
<keyword evidence="9" id="KW-1185">Reference proteome</keyword>
<evidence type="ECO:0000259" key="7">
    <source>
        <dbReference type="Pfam" id="PF01642"/>
    </source>
</evidence>
<evidence type="ECO:0000256" key="2">
    <source>
        <dbReference type="ARBA" id="ARBA00008465"/>
    </source>
</evidence>
<comment type="caution">
    <text evidence="8">The sequence shown here is derived from an EMBL/GenBank/DDBJ whole genome shotgun (WGS) entry which is preliminary data.</text>
</comment>
<dbReference type="PATRIC" id="fig|121290.4.peg.1653"/>
<evidence type="ECO:0000256" key="6">
    <source>
        <dbReference type="ARBA" id="ARBA00023285"/>
    </source>
</evidence>
<dbReference type="PANTHER" id="PTHR48101">
    <property type="entry name" value="METHYLMALONYL-COA MUTASE, MITOCHONDRIAL-RELATED"/>
    <property type="match status" value="1"/>
</dbReference>
<dbReference type="Gene3D" id="3.20.20.240">
    <property type="entry name" value="Methylmalonyl-CoA mutase"/>
    <property type="match status" value="1"/>
</dbReference>
<dbReference type="STRING" id="121290.APY04_1140"/>
<dbReference type="CDD" id="cd03677">
    <property type="entry name" value="MM_CoA_mutase_beta"/>
    <property type="match status" value="1"/>
</dbReference>
<keyword evidence="4" id="KW-0846">Cobalamin</keyword>
<gene>
    <name evidence="8" type="ORF">APY04_1140</name>
</gene>
<proteinExistence type="inferred from homology"/>
<sequence>MTETTAPIDLASGFDPVSFDTWRQLVDKALKGADYERRLVAKTADGLRIDPIYTRADALAGVDGIAPGGAPFTRGTSESAQDLGWQIHQRVVEADPAAANKVIMDELDGGANGLVLQIAGPGQNGIRITSVGDAATCLPGVYVDYAPIQLVGGIGGLEAAKHFLGALAAVKKEEGGTAVSRLNVDPVGTFARYGSTWAPIETALAETVTFAREAAQADRPISSVLVDATVPHEAGASEAQELAFLAAALVTYLRAFEAAGVSAKDAFPQIAFALSVDTDLFLNAAKVRAARTIIARIAEASGASAADLHITAITSSRMMAKRDPWTNMLRTTSACAAAAFGGANAITVLPFTWVLGLPDRFARRIARNTQLVLQEESLLGRVVDPLGGSWYVEKLTNDLAQKAWGLFQDIEAKGGLIAVLSSGALQDDIAKMVEARTKAVATGRQELTGVSVFPFLGNDGVKVKPYPQVDATGAAVIRPLTPHRTSEAFEALRNAGDEFEASTGKRKSVFMANLGEIAEHNRRSQWMWNFLAAGGIEGLTSSEGYKSAEEAAADFKASGATVACICSSDEVYARDAETVAKALKAAGAQQILLAGKPGELEAALRTAGVNDFIFAGQNAVEVLGGLHKTIG</sequence>
<dbReference type="InterPro" id="IPR016176">
    <property type="entry name" value="Cbl-dep_enz_cat"/>
</dbReference>
<feature type="domain" description="Methylmalonyl-CoA mutase alpha/beta chain catalytic" evidence="7">
    <location>
        <begin position="42"/>
        <end position="470"/>
    </location>
</feature>
<dbReference type="PANTHER" id="PTHR48101:SF4">
    <property type="entry name" value="METHYLMALONYL-COA MUTASE, MITOCHONDRIAL"/>
    <property type="match status" value="1"/>
</dbReference>
<evidence type="ECO:0000313" key="8">
    <source>
        <dbReference type="EMBL" id="KWT70102.1"/>
    </source>
</evidence>
<comment type="similarity">
    <text evidence="2">Belongs to the methylmalonyl-CoA mutase family.</text>
</comment>
<keyword evidence="6" id="KW-0170">Cobalt</keyword>
<dbReference type="GO" id="GO:0004494">
    <property type="term" value="F:methylmalonyl-CoA mutase activity"/>
    <property type="evidence" value="ECO:0007669"/>
    <property type="project" value="UniProtKB-EC"/>
</dbReference>
<dbReference type="Pfam" id="PF01642">
    <property type="entry name" value="MM_CoA_mutase"/>
    <property type="match status" value="1"/>
</dbReference>
<keyword evidence="5 8" id="KW-0413">Isomerase</keyword>
<dbReference type="Proteomes" id="UP000059074">
    <property type="component" value="Unassembled WGS sequence"/>
</dbReference>
<reference evidence="8 9" key="1">
    <citation type="submission" date="2015-10" db="EMBL/GenBank/DDBJ databases">
        <title>Transcriptomic analysis of a linuron degrading triple-species bacterial consortium.</title>
        <authorList>
            <person name="Albers P."/>
        </authorList>
    </citation>
    <scope>NUCLEOTIDE SEQUENCE [LARGE SCALE GENOMIC DNA]</scope>
    <source>
        <strain evidence="8 9">WDL6</strain>
    </source>
</reference>
<dbReference type="Gene3D" id="3.40.50.280">
    <property type="entry name" value="Cobalamin-binding domain"/>
    <property type="match status" value="1"/>
</dbReference>
<evidence type="ECO:0000256" key="3">
    <source>
        <dbReference type="ARBA" id="ARBA00012398"/>
    </source>
</evidence>
<dbReference type="EC" id="5.4.99.2" evidence="3"/>
<dbReference type="EMBL" id="LMTR01000039">
    <property type="protein sequence ID" value="KWT70102.1"/>
    <property type="molecule type" value="Genomic_DNA"/>
</dbReference>
<evidence type="ECO:0000256" key="4">
    <source>
        <dbReference type="ARBA" id="ARBA00022628"/>
    </source>
</evidence>